<dbReference type="AlphaFoldDB" id="A0A0N5CMQ7"/>
<proteinExistence type="predicted"/>
<feature type="region of interest" description="Disordered" evidence="1">
    <location>
        <begin position="57"/>
        <end position="104"/>
    </location>
</feature>
<dbReference type="Proteomes" id="UP000276776">
    <property type="component" value="Unassembled WGS sequence"/>
</dbReference>
<dbReference type="OrthoDB" id="5875710at2759"/>
<evidence type="ECO:0000313" key="4">
    <source>
        <dbReference type="WBParaSite" id="TCLT_0000144201-mRNA-1"/>
    </source>
</evidence>
<dbReference type="EMBL" id="UYYF01000187">
    <property type="protein sequence ID" value="VDM96884.1"/>
    <property type="molecule type" value="Genomic_DNA"/>
</dbReference>
<feature type="compositionally biased region" description="Basic and acidic residues" evidence="1">
    <location>
        <begin position="70"/>
        <end position="96"/>
    </location>
</feature>
<reference evidence="2 3" key="2">
    <citation type="submission" date="2018-11" db="EMBL/GenBank/DDBJ databases">
        <authorList>
            <consortium name="Pathogen Informatics"/>
        </authorList>
    </citation>
    <scope>NUCLEOTIDE SEQUENCE [LARGE SCALE GENOMIC DNA]</scope>
</reference>
<keyword evidence="3" id="KW-1185">Reference proteome</keyword>
<reference evidence="4" key="1">
    <citation type="submission" date="2017-02" db="UniProtKB">
        <authorList>
            <consortium name="WormBaseParasite"/>
        </authorList>
    </citation>
    <scope>IDENTIFICATION</scope>
</reference>
<protein>
    <submittedName>
        <fullName evidence="2 4">Uncharacterized protein</fullName>
    </submittedName>
</protein>
<organism evidence="4">
    <name type="scientific">Thelazia callipaeda</name>
    <name type="common">Oriental eyeworm</name>
    <name type="synonym">Parasitic nematode</name>
    <dbReference type="NCBI Taxonomy" id="103827"/>
    <lineage>
        <taxon>Eukaryota</taxon>
        <taxon>Metazoa</taxon>
        <taxon>Ecdysozoa</taxon>
        <taxon>Nematoda</taxon>
        <taxon>Chromadorea</taxon>
        <taxon>Rhabditida</taxon>
        <taxon>Spirurina</taxon>
        <taxon>Spiruromorpha</taxon>
        <taxon>Thelazioidea</taxon>
        <taxon>Thelaziidae</taxon>
        <taxon>Thelazia</taxon>
    </lineage>
</organism>
<accession>A0A0N5CMQ7</accession>
<sequence>MTLPLIIVEIECASQKKNPYGVTNSMRTTAVPPMMQGPLPPVQPVYAKNPQYTAAQSLQSGTPDLMPSTEPKENQMKNASKENKEEVTAGKEKDDGGGDGGGDG</sequence>
<name>A0A0N5CMQ7_THECL</name>
<evidence type="ECO:0000313" key="2">
    <source>
        <dbReference type="EMBL" id="VDM96884.1"/>
    </source>
</evidence>
<gene>
    <name evidence="2" type="ORF">TCLT_LOCUS1443</name>
</gene>
<evidence type="ECO:0000313" key="3">
    <source>
        <dbReference type="Proteomes" id="UP000276776"/>
    </source>
</evidence>
<dbReference type="WBParaSite" id="TCLT_0000144201-mRNA-1">
    <property type="protein sequence ID" value="TCLT_0000144201-mRNA-1"/>
    <property type="gene ID" value="TCLT_0000144201"/>
</dbReference>
<evidence type="ECO:0000256" key="1">
    <source>
        <dbReference type="SAM" id="MobiDB-lite"/>
    </source>
</evidence>